<keyword evidence="10" id="KW-1185">Reference proteome</keyword>
<dbReference type="Pfam" id="PF01937">
    <property type="entry name" value="ARMT1-like_dom"/>
    <property type="match status" value="1"/>
</dbReference>
<dbReference type="Gene3D" id="3.40.50.10880">
    <property type="entry name" value="Uncharacterised protein PF01937, DUF89, domain 3"/>
    <property type="match status" value="1"/>
</dbReference>
<dbReference type="InterPro" id="IPR039763">
    <property type="entry name" value="ARMT1"/>
</dbReference>
<organism evidence="9 10">
    <name type="scientific">Actinocrinis puniceicyclus</name>
    <dbReference type="NCBI Taxonomy" id="977794"/>
    <lineage>
        <taxon>Bacteria</taxon>
        <taxon>Bacillati</taxon>
        <taxon>Actinomycetota</taxon>
        <taxon>Actinomycetes</taxon>
        <taxon>Catenulisporales</taxon>
        <taxon>Actinospicaceae</taxon>
        <taxon>Actinocrinis</taxon>
    </lineage>
</organism>
<dbReference type="AlphaFoldDB" id="A0A8J7WNA1"/>
<dbReference type="EMBL" id="JAGSXH010000088">
    <property type="protein sequence ID" value="MBS2965536.1"/>
    <property type="molecule type" value="Genomic_DNA"/>
</dbReference>
<dbReference type="PANTHER" id="PTHR12260:SF6">
    <property type="entry name" value="DAMAGE-CONTROL PHOSPHATASE ARMT1"/>
    <property type="match status" value="1"/>
</dbReference>
<reference evidence="9" key="1">
    <citation type="submission" date="2021-04" db="EMBL/GenBank/DDBJ databases">
        <title>Genome based classification of Actinospica acidithermotolerans sp. nov., an actinobacterium isolated from an Indonesian hot spring.</title>
        <authorList>
            <person name="Kusuma A.B."/>
            <person name="Putra K.E."/>
            <person name="Nafisah S."/>
            <person name="Loh J."/>
            <person name="Nouioui I."/>
            <person name="Goodfellow M."/>
        </authorList>
    </citation>
    <scope>NUCLEOTIDE SEQUENCE</scope>
    <source>
        <strain evidence="9">DSM 45618</strain>
    </source>
</reference>
<comment type="catalytic activity">
    <reaction evidence="1">
        <text>beta-D-fructose 1-phosphate + H2O = D-fructose + phosphate</text>
        <dbReference type="Rhea" id="RHEA:35603"/>
        <dbReference type="ChEBI" id="CHEBI:15377"/>
        <dbReference type="ChEBI" id="CHEBI:37721"/>
        <dbReference type="ChEBI" id="CHEBI:43474"/>
        <dbReference type="ChEBI" id="CHEBI:138881"/>
    </reaction>
</comment>
<dbReference type="SUPFAM" id="SSF111321">
    <property type="entry name" value="AF1104-like"/>
    <property type="match status" value="1"/>
</dbReference>
<feature type="domain" description="Damage-control phosphatase ARMT1-like metal-binding" evidence="8">
    <location>
        <begin position="22"/>
        <end position="385"/>
    </location>
</feature>
<dbReference type="RefSeq" id="WP_211469890.1">
    <property type="nucleotide sequence ID" value="NZ_JAGSXH010000088.1"/>
</dbReference>
<dbReference type="GO" id="GO:0016791">
    <property type="term" value="F:phosphatase activity"/>
    <property type="evidence" value="ECO:0007669"/>
    <property type="project" value="TreeGrafter"/>
</dbReference>
<evidence type="ECO:0000256" key="1">
    <source>
        <dbReference type="ARBA" id="ARBA00001326"/>
    </source>
</evidence>
<evidence type="ECO:0000256" key="4">
    <source>
        <dbReference type="ARBA" id="ARBA00022723"/>
    </source>
</evidence>
<evidence type="ECO:0000256" key="6">
    <source>
        <dbReference type="ARBA" id="ARBA00023211"/>
    </source>
</evidence>
<dbReference type="InterPro" id="IPR002791">
    <property type="entry name" value="ARMT1-like_metal-bd"/>
</dbReference>
<dbReference type="Proteomes" id="UP000677913">
    <property type="component" value="Unassembled WGS sequence"/>
</dbReference>
<dbReference type="InterPro" id="IPR036075">
    <property type="entry name" value="ARMT-1-like_metal-bd_sf"/>
</dbReference>
<protein>
    <submittedName>
        <fullName evidence="9">Protein-glutamate O-methyltransferase family protein</fullName>
    </submittedName>
</protein>
<proteinExistence type="inferred from homology"/>
<dbReference type="GO" id="GO:0006974">
    <property type="term" value="P:DNA damage response"/>
    <property type="evidence" value="ECO:0007669"/>
    <property type="project" value="TreeGrafter"/>
</dbReference>
<comment type="similarity">
    <text evidence="3">Belongs to the damage-control phosphatase family. Sugar phosphate phosphatase III subfamily.</text>
</comment>
<gene>
    <name evidence="9" type="ORF">KGA66_20975</name>
</gene>
<sequence length="405" mass="43776">MPHELPPPILISPEGSFAWDVFHRRHPVLIESLLAALPYGPEQVRALRALLDESLDGVITPLADDAPDAAQWHGPWDRGHYGKPWADTPFLWAESYFFRRILAATGYYGGSGSGSGWGSAEPAWAGVDPYQPMKDAELADPALEAAFAWYGALEGAEPERRFAALVEAAVLGNRADLVFQVTETVEGYAAVNPPLADDTGGIRSRLLAARGGTQVAGPRVAVICDNSGRELLADLLLADELLGPASLAAVVELHVKPAPYYISDATATDFGKALRRLRGMPAALGAAGQRLFAHAAAGRLRAQTHPFWCSPLSFHDLPADLRAGLDGRFLLVKGDLNYRRLVGDRWWDPTTPFADTVRHLGLPVAALRAAKSDVVVGLSRGQVERLDKTEPDWRLNGRHSLVQTA</sequence>
<evidence type="ECO:0000259" key="8">
    <source>
        <dbReference type="Pfam" id="PF01937"/>
    </source>
</evidence>
<keyword evidence="5" id="KW-0378">Hydrolase</keyword>
<keyword evidence="6" id="KW-0464">Manganese</keyword>
<comment type="catalytic activity">
    <reaction evidence="7">
        <text>beta-D-fructose 6-phosphate = dihydroxyacetone + D-glyceraldehyde 3-phosphate</text>
        <dbReference type="Rhea" id="RHEA:28002"/>
        <dbReference type="ChEBI" id="CHEBI:16016"/>
        <dbReference type="ChEBI" id="CHEBI:57634"/>
        <dbReference type="ChEBI" id="CHEBI:59776"/>
    </reaction>
</comment>
<dbReference type="PANTHER" id="PTHR12260">
    <property type="entry name" value="DAMAGE-CONTROL PHOSPHATASE ARMT1"/>
    <property type="match status" value="1"/>
</dbReference>
<evidence type="ECO:0000256" key="2">
    <source>
        <dbReference type="ARBA" id="ARBA00001936"/>
    </source>
</evidence>
<comment type="cofactor">
    <cofactor evidence="2">
        <name>Mn(2+)</name>
        <dbReference type="ChEBI" id="CHEBI:29035"/>
    </cofactor>
</comment>
<keyword evidence="4" id="KW-0479">Metal-binding</keyword>
<accession>A0A8J7WNA1</accession>
<evidence type="ECO:0000313" key="10">
    <source>
        <dbReference type="Proteomes" id="UP000677913"/>
    </source>
</evidence>
<comment type="caution">
    <text evidence="9">The sequence shown here is derived from an EMBL/GenBank/DDBJ whole genome shotgun (WGS) entry which is preliminary data.</text>
</comment>
<name>A0A8J7WNA1_9ACTN</name>
<evidence type="ECO:0000256" key="3">
    <source>
        <dbReference type="ARBA" id="ARBA00009519"/>
    </source>
</evidence>
<evidence type="ECO:0000256" key="5">
    <source>
        <dbReference type="ARBA" id="ARBA00022801"/>
    </source>
</evidence>
<evidence type="ECO:0000256" key="7">
    <source>
        <dbReference type="ARBA" id="ARBA00048809"/>
    </source>
</evidence>
<evidence type="ECO:0000313" key="9">
    <source>
        <dbReference type="EMBL" id="MBS2965536.1"/>
    </source>
</evidence>
<dbReference type="GO" id="GO:0046872">
    <property type="term" value="F:metal ion binding"/>
    <property type="evidence" value="ECO:0007669"/>
    <property type="project" value="UniProtKB-KW"/>
</dbReference>